<dbReference type="AlphaFoldDB" id="D7E173"/>
<accession>D7E173</accession>
<gene>
    <name evidence="1" type="ordered locus">Aazo_2927</name>
</gene>
<sequence>METFEGIETSVGDQVLEHVSPKSAFFCRRKDCHNKGKTRTIRSCIGKIKVTNKQASPLGREPYRRFSPLVEKCCLLLSAKESFQDAENDLKVLMERKHKSSPNVVLTGLVRRKHVRIPVEPINKWKRYGCSQCF</sequence>
<dbReference type="EMBL" id="CP002059">
    <property type="protein sequence ID" value="ADI64750.1"/>
    <property type="molecule type" value="Genomic_DNA"/>
</dbReference>
<evidence type="ECO:0000313" key="1">
    <source>
        <dbReference type="EMBL" id="ADI64750.1"/>
    </source>
</evidence>
<reference evidence="1 2" key="1">
    <citation type="journal article" date="2010" name="PLoS ONE">
        <title>Genome erosion in a nitrogen-fixing vertically transmitted endosymbiotic multicellular cyanobacterium.</title>
        <authorList>
            <person name="Ran L."/>
            <person name="Larsson J."/>
            <person name="Vigil-Stenman T."/>
            <person name="Nylander J.A."/>
            <person name="Ininbergs K."/>
            <person name="Zheng W.W."/>
            <person name="Lapidus A."/>
            <person name="Lowry S."/>
            <person name="Haselkorn R."/>
            <person name="Bergman B."/>
        </authorList>
    </citation>
    <scope>NUCLEOTIDE SEQUENCE [LARGE SCALE GENOMIC DNA]</scope>
    <source>
        <strain evidence="1 2">0708</strain>
    </source>
</reference>
<protein>
    <submittedName>
        <fullName evidence="1">Uncharacterized protein</fullName>
    </submittedName>
</protein>
<organism evidence="1 2">
    <name type="scientific">Nostoc azollae (strain 0708)</name>
    <name type="common">Anabaena azollae (strain 0708)</name>
    <dbReference type="NCBI Taxonomy" id="551115"/>
    <lineage>
        <taxon>Bacteria</taxon>
        <taxon>Bacillati</taxon>
        <taxon>Cyanobacteriota</taxon>
        <taxon>Cyanophyceae</taxon>
        <taxon>Nostocales</taxon>
        <taxon>Nostocaceae</taxon>
        <taxon>Trichormus</taxon>
    </lineage>
</organism>
<dbReference type="Proteomes" id="UP000001511">
    <property type="component" value="Chromosome"/>
</dbReference>
<dbReference type="eggNOG" id="ENOG5032B6F">
    <property type="taxonomic scope" value="Bacteria"/>
</dbReference>
<name>D7E173_NOSA0</name>
<dbReference type="HOGENOM" id="CLU_1894049_0_0_3"/>
<dbReference type="KEGG" id="naz:Aazo_2927"/>
<keyword evidence="2" id="KW-1185">Reference proteome</keyword>
<evidence type="ECO:0000313" key="2">
    <source>
        <dbReference type="Proteomes" id="UP000001511"/>
    </source>
</evidence>
<proteinExistence type="predicted"/>